<dbReference type="AlphaFoldDB" id="A0AB38CHG7"/>
<dbReference type="RefSeq" id="WP_139248490.1">
    <property type="nucleotide sequence ID" value="NZ_FPKH01000012.1"/>
</dbReference>
<gene>
    <name evidence="2" type="ORF">SAMN03097694_0300</name>
</gene>
<keyword evidence="1" id="KW-1133">Transmembrane helix</keyword>
<dbReference type="Pfam" id="PF19723">
    <property type="entry name" value="DUF6216"/>
    <property type="match status" value="1"/>
</dbReference>
<organism evidence="2 3">
    <name type="scientific">Janthinobacterium lividum</name>
    <dbReference type="NCBI Taxonomy" id="29581"/>
    <lineage>
        <taxon>Bacteria</taxon>
        <taxon>Pseudomonadati</taxon>
        <taxon>Pseudomonadota</taxon>
        <taxon>Betaproteobacteria</taxon>
        <taxon>Burkholderiales</taxon>
        <taxon>Oxalobacteraceae</taxon>
        <taxon>Janthinobacterium</taxon>
    </lineage>
</organism>
<feature type="transmembrane region" description="Helical" evidence="1">
    <location>
        <begin position="238"/>
        <end position="262"/>
    </location>
</feature>
<feature type="transmembrane region" description="Helical" evidence="1">
    <location>
        <begin position="16"/>
        <end position="35"/>
    </location>
</feature>
<evidence type="ECO:0000313" key="3">
    <source>
        <dbReference type="Proteomes" id="UP000182489"/>
    </source>
</evidence>
<accession>A0AB38CHG7</accession>
<name>A0AB38CHG7_9BURK</name>
<protein>
    <submittedName>
        <fullName evidence="2">Uncharacterized protein</fullName>
    </submittedName>
</protein>
<dbReference type="EMBL" id="FPKH01000012">
    <property type="protein sequence ID" value="SFY33459.1"/>
    <property type="molecule type" value="Genomic_DNA"/>
</dbReference>
<dbReference type="Proteomes" id="UP000182489">
    <property type="component" value="Unassembled WGS sequence"/>
</dbReference>
<evidence type="ECO:0000256" key="1">
    <source>
        <dbReference type="SAM" id="Phobius"/>
    </source>
</evidence>
<evidence type="ECO:0000313" key="2">
    <source>
        <dbReference type="EMBL" id="SFY33459.1"/>
    </source>
</evidence>
<feature type="transmembrane region" description="Helical" evidence="1">
    <location>
        <begin position="129"/>
        <end position="148"/>
    </location>
</feature>
<reference evidence="2 3" key="1">
    <citation type="submission" date="2016-11" db="EMBL/GenBank/DDBJ databases">
        <authorList>
            <person name="Varghese N."/>
            <person name="Submissions S."/>
        </authorList>
    </citation>
    <scope>NUCLEOTIDE SEQUENCE [LARGE SCALE GENOMIC DNA]</scope>
    <source>
        <strain evidence="2 3">NFR18</strain>
    </source>
</reference>
<keyword evidence="1" id="KW-0472">Membrane</keyword>
<comment type="caution">
    <text evidence="2">The sequence shown here is derived from an EMBL/GenBank/DDBJ whole genome shotgun (WGS) entry which is preliminary data.</text>
</comment>
<dbReference type="InterPro" id="IPR046188">
    <property type="entry name" value="DUF6216"/>
</dbReference>
<sequence length="284" mass="33211">MESFTNFIGTIELKNYAGIFYFLIIFLFLFGLVWLRTKSTHTLMSRLWRISHGKSECTDTEIKKILDNRSALMQFRFTTGIPIRLQSQIQPLIQWANKNREDIDDISRCGIFFDLEKPGLKERTIIEKALTILFLPALCFSLFIMLTFSTATALTDKALIKIKESENWILINNETAKRVEYFYLVTHDVVKKNDCENFDDKKNISLTKNDVKLICKVIKEKNEEDIDFIAQTVKEQKIFFPVFSIFFLIPTVLTAMLILKFLRSLTMEGRLRKLVTRPTEDFSI</sequence>
<keyword evidence="1" id="KW-0812">Transmembrane</keyword>
<proteinExistence type="predicted"/>